<proteinExistence type="predicted"/>
<keyword evidence="2" id="KW-1185">Reference proteome</keyword>
<accession>A0ACB6ZM37</accession>
<evidence type="ECO:0000313" key="2">
    <source>
        <dbReference type="Proteomes" id="UP000886501"/>
    </source>
</evidence>
<reference evidence="1" key="1">
    <citation type="submission" date="2019-10" db="EMBL/GenBank/DDBJ databases">
        <authorList>
            <consortium name="DOE Joint Genome Institute"/>
            <person name="Kuo A."/>
            <person name="Miyauchi S."/>
            <person name="Kiss E."/>
            <person name="Drula E."/>
            <person name="Kohler A."/>
            <person name="Sanchez-Garcia M."/>
            <person name="Andreopoulos B."/>
            <person name="Barry K.W."/>
            <person name="Bonito G."/>
            <person name="Buee M."/>
            <person name="Carver A."/>
            <person name="Chen C."/>
            <person name="Cichocki N."/>
            <person name="Clum A."/>
            <person name="Culley D."/>
            <person name="Crous P.W."/>
            <person name="Fauchery L."/>
            <person name="Girlanda M."/>
            <person name="Hayes R."/>
            <person name="Keri Z."/>
            <person name="Labutti K."/>
            <person name="Lipzen A."/>
            <person name="Lombard V."/>
            <person name="Magnuson J."/>
            <person name="Maillard F."/>
            <person name="Morin E."/>
            <person name="Murat C."/>
            <person name="Nolan M."/>
            <person name="Ohm R."/>
            <person name="Pangilinan J."/>
            <person name="Pereira M."/>
            <person name="Perotto S."/>
            <person name="Peter M."/>
            <person name="Riley R."/>
            <person name="Sitrit Y."/>
            <person name="Stielow B."/>
            <person name="Szollosi G."/>
            <person name="Zifcakova L."/>
            <person name="Stursova M."/>
            <person name="Spatafora J.W."/>
            <person name="Tedersoo L."/>
            <person name="Vaario L.-M."/>
            <person name="Yamada A."/>
            <person name="Yan M."/>
            <person name="Wang P."/>
            <person name="Xu J."/>
            <person name="Bruns T."/>
            <person name="Baldrian P."/>
            <person name="Vilgalys R."/>
            <person name="Henrissat B."/>
            <person name="Grigoriev I.V."/>
            <person name="Hibbett D."/>
            <person name="Nagy L.G."/>
            <person name="Martin F.M."/>
        </authorList>
    </citation>
    <scope>NUCLEOTIDE SEQUENCE</scope>
    <source>
        <strain evidence="1">P2</strain>
    </source>
</reference>
<reference evidence="1" key="2">
    <citation type="journal article" date="2020" name="Nat. Commun.">
        <title>Large-scale genome sequencing of mycorrhizal fungi provides insights into the early evolution of symbiotic traits.</title>
        <authorList>
            <person name="Miyauchi S."/>
            <person name="Kiss E."/>
            <person name="Kuo A."/>
            <person name="Drula E."/>
            <person name="Kohler A."/>
            <person name="Sanchez-Garcia M."/>
            <person name="Morin E."/>
            <person name="Andreopoulos B."/>
            <person name="Barry K.W."/>
            <person name="Bonito G."/>
            <person name="Buee M."/>
            <person name="Carver A."/>
            <person name="Chen C."/>
            <person name="Cichocki N."/>
            <person name="Clum A."/>
            <person name="Culley D."/>
            <person name="Crous P.W."/>
            <person name="Fauchery L."/>
            <person name="Girlanda M."/>
            <person name="Hayes R.D."/>
            <person name="Keri Z."/>
            <person name="LaButti K."/>
            <person name="Lipzen A."/>
            <person name="Lombard V."/>
            <person name="Magnuson J."/>
            <person name="Maillard F."/>
            <person name="Murat C."/>
            <person name="Nolan M."/>
            <person name="Ohm R.A."/>
            <person name="Pangilinan J."/>
            <person name="Pereira M.F."/>
            <person name="Perotto S."/>
            <person name="Peter M."/>
            <person name="Pfister S."/>
            <person name="Riley R."/>
            <person name="Sitrit Y."/>
            <person name="Stielow J.B."/>
            <person name="Szollosi G."/>
            <person name="Zifcakova L."/>
            <person name="Stursova M."/>
            <person name="Spatafora J.W."/>
            <person name="Tedersoo L."/>
            <person name="Vaario L.M."/>
            <person name="Yamada A."/>
            <person name="Yan M."/>
            <person name="Wang P."/>
            <person name="Xu J."/>
            <person name="Bruns T."/>
            <person name="Baldrian P."/>
            <person name="Vilgalys R."/>
            <person name="Dunand C."/>
            <person name="Henrissat B."/>
            <person name="Grigoriev I.V."/>
            <person name="Hibbett D."/>
            <person name="Nagy L.G."/>
            <person name="Martin F.M."/>
        </authorList>
    </citation>
    <scope>NUCLEOTIDE SEQUENCE</scope>
    <source>
        <strain evidence="1">P2</strain>
    </source>
</reference>
<sequence>MYGSDTESEPESDLKKWDATEFASQLPHVITEHSDHDLVERVTDAIATLGSITVQEVLMDETFHGSIEGAASAIFTFLNEFSAPELSMGVDQALKTLSLIANQSFMLLLFEYRAMFRTLAAQQVPVGCSSSSVICWVDVVLARISALVDHPDCAFPHLPSLQKQREDDVLRAATQLPVSWLEAAGWFASEDASPAACRVSLHLAFVGYVLCARGSRTPDLGEEERSIIKSALDAYIQRLPSPSQEDLEGELHPLSRTQARLTHAMVLSLLGVVETDTDPRFRPHRTAILMRHVQSVFHSSSSASEVSHILPLMQLDVPQRILVSFSKAIFWAWTQWNDGRISGIESVLIWRPGFTTYRQNTPPNGIVKPMTP</sequence>
<organism evidence="1 2">
    <name type="scientific">Thelephora ganbajun</name>
    <name type="common">Ganba fungus</name>
    <dbReference type="NCBI Taxonomy" id="370292"/>
    <lineage>
        <taxon>Eukaryota</taxon>
        <taxon>Fungi</taxon>
        <taxon>Dikarya</taxon>
        <taxon>Basidiomycota</taxon>
        <taxon>Agaricomycotina</taxon>
        <taxon>Agaricomycetes</taxon>
        <taxon>Thelephorales</taxon>
        <taxon>Thelephoraceae</taxon>
        <taxon>Thelephora</taxon>
    </lineage>
</organism>
<gene>
    <name evidence="1" type="ORF">BDM02DRAFT_1285806</name>
</gene>
<evidence type="ECO:0000313" key="1">
    <source>
        <dbReference type="EMBL" id="KAF9650667.1"/>
    </source>
</evidence>
<dbReference type="Proteomes" id="UP000886501">
    <property type="component" value="Unassembled WGS sequence"/>
</dbReference>
<comment type="caution">
    <text evidence="1">The sequence shown here is derived from an EMBL/GenBank/DDBJ whole genome shotgun (WGS) entry which is preliminary data.</text>
</comment>
<dbReference type="EMBL" id="MU117982">
    <property type="protein sequence ID" value="KAF9650667.1"/>
    <property type="molecule type" value="Genomic_DNA"/>
</dbReference>
<protein>
    <submittedName>
        <fullName evidence="1">Uncharacterized protein</fullName>
    </submittedName>
</protein>
<name>A0ACB6ZM37_THEGA</name>